<protein>
    <submittedName>
        <fullName evidence="1">Four-helix bundle copper-binding protein</fullName>
    </submittedName>
</protein>
<dbReference type="RefSeq" id="WP_282907810.1">
    <property type="nucleotide sequence ID" value="NZ_JAGRPV010000001.1"/>
</dbReference>
<dbReference type="Proteomes" id="UP001161691">
    <property type="component" value="Unassembled WGS sequence"/>
</dbReference>
<dbReference type="Gene3D" id="1.20.1270.360">
    <property type="match status" value="1"/>
</dbReference>
<organism evidence="1 2">
    <name type="scientific">Cohnella hashimotonis</name>
    <dbReference type="NCBI Taxonomy" id="2826895"/>
    <lineage>
        <taxon>Bacteria</taxon>
        <taxon>Bacillati</taxon>
        <taxon>Bacillota</taxon>
        <taxon>Bacilli</taxon>
        <taxon>Bacillales</taxon>
        <taxon>Paenibacillaceae</taxon>
        <taxon>Cohnella</taxon>
    </lineage>
</organism>
<dbReference type="Pfam" id="PF03860">
    <property type="entry name" value="Csp"/>
    <property type="match status" value="1"/>
</dbReference>
<dbReference type="PANTHER" id="PTHR37310">
    <property type="entry name" value="CYTOPLASMIC PROTEIN-RELATED"/>
    <property type="match status" value="1"/>
</dbReference>
<keyword evidence="2" id="KW-1185">Reference proteome</keyword>
<reference evidence="1" key="1">
    <citation type="submission" date="2023-04" db="EMBL/GenBank/DDBJ databases">
        <title>Comparative genomic analysis of Cohnella hashimotonis sp. nov., isolated from the International Space Station.</title>
        <authorList>
            <person name="Venkateswaran K."/>
            <person name="Simpson A."/>
        </authorList>
    </citation>
    <scope>NUCLEOTIDE SEQUENCE</scope>
    <source>
        <strain evidence="1">F6_2S_P_1</strain>
    </source>
</reference>
<name>A0ABT6TDD5_9BACL</name>
<comment type="caution">
    <text evidence="1">The sequence shown here is derived from an EMBL/GenBank/DDBJ whole genome shotgun (WGS) entry which is preliminary data.</text>
</comment>
<dbReference type="InterPro" id="IPR005560">
    <property type="entry name" value="Csp_YhjQ"/>
</dbReference>
<accession>A0ABT6TDD5</accession>
<proteinExistence type="predicted"/>
<dbReference type="EMBL" id="JAGRPV010000001">
    <property type="protein sequence ID" value="MDI4644833.1"/>
    <property type="molecule type" value="Genomic_DNA"/>
</dbReference>
<gene>
    <name evidence="1" type="ORF">KB449_07665</name>
</gene>
<evidence type="ECO:0000313" key="1">
    <source>
        <dbReference type="EMBL" id="MDI4644833.1"/>
    </source>
</evidence>
<dbReference type="CDD" id="cd08026">
    <property type="entry name" value="DUF326"/>
    <property type="match status" value="1"/>
</dbReference>
<sequence length="124" mass="13384">MSEASIESMSSCIEDCLACVIACNDCYSACLEEPDIAKMRDCIRLDRECADLCAFTAQALTIGSSYRAELVLLCAEACQRCGEACAKHDHAHCRRCAEACFKCAASCIGLAQELSIRQREASGV</sequence>
<dbReference type="PANTHER" id="PTHR37310:SF1">
    <property type="entry name" value="CYTOPLASMIC PROTEIN"/>
    <property type="match status" value="1"/>
</dbReference>
<dbReference type="InterPro" id="IPR044543">
    <property type="entry name" value="YHJQ-like"/>
</dbReference>
<evidence type="ECO:0000313" key="2">
    <source>
        <dbReference type="Proteomes" id="UP001161691"/>
    </source>
</evidence>